<dbReference type="STRING" id="694430.Natoc_2054"/>
<dbReference type="EMBL" id="CP003929">
    <property type="protein sequence ID" value="AGB37840.1"/>
    <property type="molecule type" value="Genomic_DNA"/>
</dbReference>
<proteinExistence type="predicted"/>
<reference evidence="2 3" key="1">
    <citation type="submission" date="2012-11" db="EMBL/GenBank/DDBJ databases">
        <title>FINISHED of Natronococcus occultus SP4, DSM 3396.</title>
        <authorList>
            <consortium name="DOE Joint Genome Institute"/>
            <person name="Eisen J."/>
            <person name="Huntemann M."/>
            <person name="Wei C.-L."/>
            <person name="Han J."/>
            <person name="Detter J.C."/>
            <person name="Han C."/>
            <person name="Tapia R."/>
            <person name="Chen A."/>
            <person name="Kyrpides N."/>
            <person name="Mavromatis K."/>
            <person name="Markowitz V."/>
            <person name="Szeto E."/>
            <person name="Ivanova N."/>
            <person name="Mikhailova N."/>
            <person name="Ovchinnikova G."/>
            <person name="Pagani I."/>
            <person name="Pati A."/>
            <person name="Goodwin L."/>
            <person name="Nordberg H.P."/>
            <person name="Cantor M.N."/>
            <person name="Hua S.X."/>
            <person name="Woyke T."/>
            <person name="Eisen J."/>
            <person name="Klenk H.-P."/>
            <person name="Klenk H.-P."/>
        </authorList>
    </citation>
    <scope>NUCLEOTIDE SEQUENCE [LARGE SCALE GENOMIC DNA]</scope>
    <source>
        <strain evidence="2 3">SP4</strain>
    </source>
</reference>
<keyword evidence="3" id="KW-1185">Reference proteome</keyword>
<dbReference type="HOGENOM" id="CLU_1286331_0_0_2"/>
<protein>
    <recommendedName>
        <fullName evidence="1">Domain of unknown function domain-containing protein</fullName>
    </recommendedName>
</protein>
<dbReference type="InterPro" id="IPR058415">
    <property type="entry name" value="DUF8102"/>
</dbReference>
<sequence length="219" mass="24543">MLYNRNPIMNTDTDRDRGILTPADRAFLLGERELGHEQSRRNAEARIRRRVIDSILDFDLLLHTLPEKDRRQVFEEVATDPDALDGLRAALAFTYIGTSEQGLDFEDVLVPAVRHSEEACAASRRGANVSVEVTFEVETSVETTLEGVAERLADGDPVSPQELFALIMQGEHDPATHERIALVTSDGADDQFLERLATYLEGELRRPTSSRAVIRLENE</sequence>
<dbReference type="Pfam" id="PF26404">
    <property type="entry name" value="DUF8102"/>
    <property type="match status" value="1"/>
</dbReference>
<dbReference type="eggNOG" id="arCOG10137">
    <property type="taxonomic scope" value="Archaea"/>
</dbReference>
<accession>L0JZX9</accession>
<evidence type="ECO:0000313" key="2">
    <source>
        <dbReference type="EMBL" id="AGB37840.1"/>
    </source>
</evidence>
<dbReference type="Proteomes" id="UP000010878">
    <property type="component" value="Chromosome"/>
</dbReference>
<organism evidence="2 3">
    <name type="scientific">Natronococcus occultus SP4</name>
    <dbReference type="NCBI Taxonomy" id="694430"/>
    <lineage>
        <taxon>Archaea</taxon>
        <taxon>Methanobacteriati</taxon>
        <taxon>Methanobacteriota</taxon>
        <taxon>Stenosarchaea group</taxon>
        <taxon>Halobacteria</taxon>
        <taxon>Halobacteriales</taxon>
        <taxon>Natrialbaceae</taxon>
        <taxon>Natronococcus</taxon>
    </lineage>
</organism>
<evidence type="ECO:0000259" key="1">
    <source>
        <dbReference type="Pfam" id="PF26404"/>
    </source>
</evidence>
<gene>
    <name evidence="2" type="ORF">Natoc_2054</name>
</gene>
<dbReference type="KEGG" id="nou:Natoc_2054"/>
<evidence type="ECO:0000313" key="3">
    <source>
        <dbReference type="Proteomes" id="UP000010878"/>
    </source>
</evidence>
<name>L0JZX9_9EURY</name>
<dbReference type="AlphaFoldDB" id="L0JZX9"/>
<feature type="domain" description="Domain of unknown function" evidence="1">
    <location>
        <begin position="19"/>
        <end position="214"/>
    </location>
</feature>